<dbReference type="AlphaFoldDB" id="A0AAW0NR03"/>
<feature type="region of interest" description="Disordered" evidence="1">
    <location>
        <begin position="102"/>
        <end position="123"/>
    </location>
</feature>
<keyword evidence="3" id="KW-1185">Reference proteome</keyword>
<feature type="compositionally biased region" description="Basic and acidic residues" evidence="1">
    <location>
        <begin position="1"/>
        <end position="25"/>
    </location>
</feature>
<accession>A0AAW0NR03</accession>
<organism evidence="2 3">
    <name type="scientific">Mugilogobius chulae</name>
    <name type="common">yellowstripe goby</name>
    <dbReference type="NCBI Taxonomy" id="88201"/>
    <lineage>
        <taxon>Eukaryota</taxon>
        <taxon>Metazoa</taxon>
        <taxon>Chordata</taxon>
        <taxon>Craniata</taxon>
        <taxon>Vertebrata</taxon>
        <taxon>Euteleostomi</taxon>
        <taxon>Actinopterygii</taxon>
        <taxon>Neopterygii</taxon>
        <taxon>Teleostei</taxon>
        <taxon>Neoteleostei</taxon>
        <taxon>Acanthomorphata</taxon>
        <taxon>Gobiaria</taxon>
        <taxon>Gobiiformes</taxon>
        <taxon>Gobioidei</taxon>
        <taxon>Gobiidae</taxon>
        <taxon>Gobionellinae</taxon>
        <taxon>Mugilogobius</taxon>
    </lineage>
</organism>
<feature type="compositionally biased region" description="Polar residues" evidence="1">
    <location>
        <begin position="26"/>
        <end position="37"/>
    </location>
</feature>
<protein>
    <submittedName>
        <fullName evidence="2">Uncharacterized protein</fullName>
    </submittedName>
</protein>
<reference evidence="3" key="1">
    <citation type="submission" date="2024-04" db="EMBL/GenBank/DDBJ databases">
        <title>Salinicola lusitanus LLJ914,a marine bacterium isolated from the Okinawa Trough.</title>
        <authorList>
            <person name="Li J."/>
        </authorList>
    </citation>
    <scope>NUCLEOTIDE SEQUENCE [LARGE SCALE GENOMIC DNA]</scope>
</reference>
<feature type="region of interest" description="Disordered" evidence="1">
    <location>
        <begin position="1"/>
        <end position="38"/>
    </location>
</feature>
<name>A0AAW0NR03_9GOBI</name>
<comment type="caution">
    <text evidence="2">The sequence shown here is derived from an EMBL/GenBank/DDBJ whole genome shotgun (WGS) entry which is preliminary data.</text>
</comment>
<evidence type="ECO:0000313" key="2">
    <source>
        <dbReference type="EMBL" id="KAK7904289.1"/>
    </source>
</evidence>
<sequence>MELEMKRKEQNDIKQETVEQDKKWSQESQIPNETSTEALEKMRKDLERKQEEIEVAMRLLIEEKQQLQENKMTLHPEHLDLLMKEFNIKRDDAKTALRDKKEAKLDVTTHDEKQDEKEEDFQSGMKTALDLEYAWEDIKEQRHQLSLRNKTLDMDKVKLQEQQEQMEAEQKQDKSSFML</sequence>
<gene>
    <name evidence="2" type="ORF">WMY93_016896</name>
</gene>
<dbReference type="EMBL" id="JBBPFD010000012">
    <property type="protein sequence ID" value="KAK7904289.1"/>
    <property type="molecule type" value="Genomic_DNA"/>
</dbReference>
<proteinExistence type="predicted"/>
<dbReference type="Proteomes" id="UP001460270">
    <property type="component" value="Unassembled WGS sequence"/>
</dbReference>
<feature type="compositionally biased region" description="Basic and acidic residues" evidence="1">
    <location>
        <begin position="102"/>
        <end position="116"/>
    </location>
</feature>
<evidence type="ECO:0000256" key="1">
    <source>
        <dbReference type="SAM" id="MobiDB-lite"/>
    </source>
</evidence>
<evidence type="ECO:0000313" key="3">
    <source>
        <dbReference type="Proteomes" id="UP001460270"/>
    </source>
</evidence>